<dbReference type="InterPro" id="IPR023401">
    <property type="entry name" value="ODC_N"/>
</dbReference>
<dbReference type="Gene3D" id="3.40.50.720">
    <property type="entry name" value="NAD(P)-binding Rossmann-like Domain"/>
    <property type="match status" value="1"/>
</dbReference>
<gene>
    <name evidence="1" type="ORF">MMAB1_2711</name>
</gene>
<dbReference type="Proteomes" id="UP000069850">
    <property type="component" value="Chromosome 1"/>
</dbReference>
<dbReference type="OrthoDB" id="21421at2157"/>
<dbReference type="Pfam" id="PF02423">
    <property type="entry name" value="OCD_Mu_crystall"/>
    <property type="match status" value="1"/>
</dbReference>
<organism evidence="1 2">
    <name type="scientific">Methanoculleus bourgensis</name>
    <dbReference type="NCBI Taxonomy" id="83986"/>
    <lineage>
        <taxon>Archaea</taxon>
        <taxon>Methanobacteriati</taxon>
        <taxon>Methanobacteriota</taxon>
        <taxon>Stenosarchaea group</taxon>
        <taxon>Methanomicrobia</taxon>
        <taxon>Methanomicrobiales</taxon>
        <taxon>Methanomicrobiaceae</taxon>
        <taxon>Methanoculleus</taxon>
    </lineage>
</organism>
<dbReference type="EMBL" id="LT158599">
    <property type="protein sequence ID" value="CVK33924.1"/>
    <property type="molecule type" value="Genomic_DNA"/>
</dbReference>
<proteinExistence type="predicted"/>
<reference evidence="1 2" key="1">
    <citation type="submission" date="2016-01" db="EMBL/GenBank/DDBJ databases">
        <authorList>
            <person name="Manzoor S."/>
        </authorList>
    </citation>
    <scope>NUCLEOTIDE SEQUENCE [LARGE SCALE GENOMIC DNA]</scope>
    <source>
        <strain evidence="1">Methanoculleus sp MAB1</strain>
    </source>
</reference>
<dbReference type="PANTHER" id="PTHR13812">
    <property type="entry name" value="KETIMINE REDUCTASE MU-CRYSTALLIN"/>
    <property type="match status" value="1"/>
</dbReference>
<accession>A0A0X3BQW9</accession>
<dbReference type="PANTHER" id="PTHR13812:SF19">
    <property type="entry name" value="KETIMINE REDUCTASE MU-CRYSTALLIN"/>
    <property type="match status" value="1"/>
</dbReference>
<dbReference type="InterPro" id="IPR003462">
    <property type="entry name" value="ODC_Mu_crystall"/>
</dbReference>
<name>A0A0X3BQW9_9EURY</name>
<dbReference type="KEGG" id="mema:MMAB1_2711"/>
<evidence type="ECO:0000313" key="2">
    <source>
        <dbReference type="Proteomes" id="UP000069850"/>
    </source>
</evidence>
<sequence>MKVITFDDIANLHLDAQNIFEWIKESFKSKAETYLPPKTSMHNGSTFINVMPCILPKENIAGVKVVSRFPDRIPTLNSEILVYDYSTGNLKALMDGNYITALRTGAVAALCVETLAVKNYSEIGVIGFGNITRKTLDLLFAVMEKRPITVKLYNYKNHFDLLKQRYSHYDHIEFQAVDTYDDVVRDSDVIISAITRAEKDFCSDDCFKRGCLVVPIHTLGFQNCDLFFDKFVVDDIGHVQGFKYYNEFKQVTELTDILTGKMPGRVSNNERIMAYCIGIAIHDMYFSNKIYEALESVANEISLNPPTEKYWA</sequence>
<dbReference type="InterPro" id="IPR036291">
    <property type="entry name" value="NAD(P)-bd_dom_sf"/>
</dbReference>
<dbReference type="RefSeq" id="WP_062265111.1">
    <property type="nucleotide sequence ID" value="NZ_LT158599.1"/>
</dbReference>
<dbReference type="AlphaFoldDB" id="A0A0X3BQW9"/>
<evidence type="ECO:0000313" key="1">
    <source>
        <dbReference type="EMBL" id="CVK33924.1"/>
    </source>
</evidence>
<dbReference type="Gene3D" id="3.30.1780.10">
    <property type="entry name" value="ornithine cyclodeaminase, domain 1"/>
    <property type="match status" value="1"/>
</dbReference>
<dbReference type="GO" id="GO:0005737">
    <property type="term" value="C:cytoplasm"/>
    <property type="evidence" value="ECO:0007669"/>
    <property type="project" value="TreeGrafter"/>
</dbReference>
<protein>
    <submittedName>
        <fullName evidence="1">Ornithine cyclodeaminase</fullName>
    </submittedName>
</protein>
<dbReference type="SUPFAM" id="SSF51735">
    <property type="entry name" value="NAD(P)-binding Rossmann-fold domains"/>
    <property type="match status" value="1"/>
</dbReference>
<dbReference type="GeneID" id="27138293"/>